<dbReference type="Gene3D" id="3.40.190.10">
    <property type="entry name" value="Periplasmic binding protein-like II"/>
    <property type="match status" value="1"/>
</dbReference>
<dbReference type="Proteomes" id="UP000034601">
    <property type="component" value="Unassembled WGS sequence"/>
</dbReference>
<dbReference type="Pfam" id="PF13416">
    <property type="entry name" value="SBP_bac_8"/>
    <property type="match status" value="1"/>
</dbReference>
<evidence type="ECO:0008006" key="3">
    <source>
        <dbReference type="Google" id="ProtNLM"/>
    </source>
</evidence>
<organism evidence="1 2">
    <name type="scientific">Candidatus Daviesbacteria bacterium GW2011_GWA2_40_9</name>
    <dbReference type="NCBI Taxonomy" id="1618424"/>
    <lineage>
        <taxon>Bacteria</taxon>
        <taxon>Candidatus Daviesiibacteriota</taxon>
    </lineage>
</organism>
<reference evidence="1 2" key="1">
    <citation type="journal article" date="2015" name="Nature">
        <title>rRNA introns, odd ribosomes, and small enigmatic genomes across a large radiation of phyla.</title>
        <authorList>
            <person name="Brown C.T."/>
            <person name="Hug L.A."/>
            <person name="Thomas B.C."/>
            <person name="Sharon I."/>
            <person name="Castelle C.J."/>
            <person name="Singh A."/>
            <person name="Wilkins M.J."/>
            <person name="Williams K.H."/>
            <person name="Banfield J.F."/>
        </authorList>
    </citation>
    <scope>NUCLEOTIDE SEQUENCE [LARGE SCALE GENOMIC DNA]</scope>
</reference>
<proteinExistence type="predicted"/>
<sequence>MYYNEEILRGVNASVPGDWREFAEVAKKVTVVSQEGQIQTAGAAMGATNNVDFWPEIIGLLYFQQPNADIASPNQGKGPEVIQFYTDFITDPRKKTWDSTLPTSTKMFTEGKLAFYFAPARIAQEIKTSNPNLQFKVAPVPQLPAVPGVAEKKIVLGGFWAQAVSARSASSEEAWKFVKYLTTPQVLQVLYQQHLQARGLGRPFPRVEMASLISSHPIFGPVVTQAPYYKSWYLNSTTGDGGINDKIIDHFKGAIDGVLAGQEPKAMLYTTSVGINRVLNSYTPQPTPVKK</sequence>
<evidence type="ECO:0000313" key="1">
    <source>
        <dbReference type="EMBL" id="KKR82741.1"/>
    </source>
</evidence>
<evidence type="ECO:0000313" key="2">
    <source>
        <dbReference type="Proteomes" id="UP000034601"/>
    </source>
</evidence>
<dbReference type="PANTHER" id="PTHR43649">
    <property type="entry name" value="ARABINOSE-BINDING PROTEIN-RELATED"/>
    <property type="match status" value="1"/>
</dbReference>
<comment type="caution">
    <text evidence="1">The sequence shown here is derived from an EMBL/GenBank/DDBJ whole genome shotgun (WGS) entry which is preliminary data.</text>
</comment>
<name>A0A0G0U6C0_9BACT</name>
<dbReference type="InterPro" id="IPR050490">
    <property type="entry name" value="Bact_solute-bd_prot1"/>
</dbReference>
<dbReference type="PANTHER" id="PTHR43649:SF12">
    <property type="entry name" value="DIACETYLCHITOBIOSE BINDING PROTEIN DASA"/>
    <property type="match status" value="1"/>
</dbReference>
<dbReference type="EMBL" id="LCAB01000009">
    <property type="protein sequence ID" value="KKR82741.1"/>
    <property type="molecule type" value="Genomic_DNA"/>
</dbReference>
<accession>A0A0G0U6C0</accession>
<gene>
    <name evidence="1" type="ORF">UU29_C0009G0012</name>
</gene>
<dbReference type="InterPro" id="IPR006059">
    <property type="entry name" value="SBP"/>
</dbReference>
<dbReference type="AlphaFoldDB" id="A0A0G0U6C0"/>
<protein>
    <recommendedName>
        <fullName evidence="3">Extracellular solute-binding protein family 1</fullName>
    </recommendedName>
</protein>
<dbReference type="SUPFAM" id="SSF53850">
    <property type="entry name" value="Periplasmic binding protein-like II"/>
    <property type="match status" value="1"/>
</dbReference>